<dbReference type="OrthoDB" id="4369634at2759"/>
<dbReference type="AlphaFoldDB" id="A0A1J7IKJ0"/>
<sequence length="170" mass="19505">MKALSLSLQAALGSRAGDIRRSKLYIGMECLCWHDVRVVCDANGLLRAYISLCYEKGIKNHPEQARTVEIQELRMFERPPSNPFRIWWGHQQKLPVRSQVAHDPRFKDRSCAVHDMGPGSTTRHRKTKVEFVNRRTAMSGTPGRLCKSFSLAVRAQRPSTRQVWKALNNF</sequence>
<evidence type="ECO:0000313" key="2">
    <source>
        <dbReference type="Proteomes" id="UP000182658"/>
    </source>
</evidence>
<proteinExistence type="predicted"/>
<accession>A0A1J7IKJ0</accession>
<dbReference type="STRING" id="1408157.A0A1J7IKJ0"/>
<name>A0A1J7IKJ0_9PEZI</name>
<dbReference type="Proteomes" id="UP000182658">
    <property type="component" value="Unassembled WGS sequence"/>
</dbReference>
<gene>
    <name evidence="1" type="ORF">CONLIGDRAFT_454305</name>
</gene>
<evidence type="ECO:0000313" key="1">
    <source>
        <dbReference type="EMBL" id="OIW27917.1"/>
    </source>
</evidence>
<protein>
    <submittedName>
        <fullName evidence="1">Uncharacterized protein</fullName>
    </submittedName>
</protein>
<dbReference type="InParanoid" id="A0A1J7IKJ0"/>
<keyword evidence="2" id="KW-1185">Reference proteome</keyword>
<reference evidence="1 2" key="1">
    <citation type="submission" date="2016-10" db="EMBL/GenBank/DDBJ databases">
        <title>Draft genome sequence of Coniochaeta ligniaria NRRL30616, a lignocellulolytic fungus for bioabatement of inhibitors in plant biomass hydrolysates.</title>
        <authorList>
            <consortium name="DOE Joint Genome Institute"/>
            <person name="Jimenez D.J."/>
            <person name="Hector R.E."/>
            <person name="Riley R."/>
            <person name="Sun H."/>
            <person name="Grigoriev I.V."/>
            <person name="Van Elsas J.D."/>
            <person name="Nichols N.N."/>
        </authorList>
    </citation>
    <scope>NUCLEOTIDE SEQUENCE [LARGE SCALE GENOMIC DNA]</scope>
    <source>
        <strain evidence="1 2">NRRL 30616</strain>
    </source>
</reference>
<dbReference type="EMBL" id="KV875099">
    <property type="protein sequence ID" value="OIW27917.1"/>
    <property type="molecule type" value="Genomic_DNA"/>
</dbReference>
<organism evidence="1 2">
    <name type="scientific">Coniochaeta ligniaria NRRL 30616</name>
    <dbReference type="NCBI Taxonomy" id="1408157"/>
    <lineage>
        <taxon>Eukaryota</taxon>
        <taxon>Fungi</taxon>
        <taxon>Dikarya</taxon>
        <taxon>Ascomycota</taxon>
        <taxon>Pezizomycotina</taxon>
        <taxon>Sordariomycetes</taxon>
        <taxon>Sordariomycetidae</taxon>
        <taxon>Coniochaetales</taxon>
        <taxon>Coniochaetaceae</taxon>
        <taxon>Coniochaeta</taxon>
    </lineage>
</organism>